<dbReference type="AlphaFoldDB" id="A0A914C945"/>
<organism evidence="2 3">
    <name type="scientific">Acrobeloides nanus</name>
    <dbReference type="NCBI Taxonomy" id="290746"/>
    <lineage>
        <taxon>Eukaryota</taxon>
        <taxon>Metazoa</taxon>
        <taxon>Ecdysozoa</taxon>
        <taxon>Nematoda</taxon>
        <taxon>Chromadorea</taxon>
        <taxon>Rhabditida</taxon>
        <taxon>Tylenchina</taxon>
        <taxon>Cephalobomorpha</taxon>
        <taxon>Cephaloboidea</taxon>
        <taxon>Cephalobidae</taxon>
        <taxon>Acrobeloides</taxon>
    </lineage>
</organism>
<accession>A0A914C945</accession>
<evidence type="ECO:0000313" key="3">
    <source>
        <dbReference type="WBParaSite" id="ACRNAN_Path_631.g2339.t1"/>
    </source>
</evidence>
<feature type="region of interest" description="Disordered" evidence="1">
    <location>
        <begin position="76"/>
        <end position="100"/>
    </location>
</feature>
<feature type="compositionally biased region" description="Acidic residues" evidence="1">
    <location>
        <begin position="90"/>
        <end position="100"/>
    </location>
</feature>
<dbReference type="Proteomes" id="UP000887540">
    <property type="component" value="Unplaced"/>
</dbReference>
<reference evidence="3" key="1">
    <citation type="submission" date="2022-11" db="UniProtKB">
        <authorList>
            <consortium name="WormBaseParasite"/>
        </authorList>
    </citation>
    <scope>IDENTIFICATION</scope>
</reference>
<keyword evidence="2" id="KW-1185">Reference proteome</keyword>
<proteinExistence type="predicted"/>
<evidence type="ECO:0000313" key="2">
    <source>
        <dbReference type="Proteomes" id="UP000887540"/>
    </source>
</evidence>
<dbReference type="WBParaSite" id="ACRNAN_Path_631.g2339.t1">
    <property type="protein sequence ID" value="ACRNAN_Path_631.g2339.t1"/>
    <property type="gene ID" value="ACRNAN_Path_631.g2339"/>
</dbReference>
<name>A0A914C945_9BILA</name>
<sequence>MTYESSIQFCLHEKEFVALNGYWGLSSEQPIESLYHFINDDLHQLSAIKDEETLYNQLVKFQWLRKYYIDKTELKKKDKAKTMTGKESTSDDDSDFSVEL</sequence>
<evidence type="ECO:0000256" key="1">
    <source>
        <dbReference type="SAM" id="MobiDB-lite"/>
    </source>
</evidence>
<protein>
    <submittedName>
        <fullName evidence="3">Uncharacterized protein</fullName>
    </submittedName>
</protein>